<evidence type="ECO:0000256" key="5">
    <source>
        <dbReference type="ARBA" id="ARBA00012588"/>
    </source>
</evidence>
<feature type="domain" description="Glycosyl transferase family 1" evidence="12">
    <location>
        <begin position="291"/>
        <end position="453"/>
    </location>
</feature>
<keyword evidence="15" id="KW-1185">Reference proteome</keyword>
<dbReference type="Proteomes" id="UP000243679">
    <property type="component" value="Chromosome"/>
</dbReference>
<evidence type="ECO:0000256" key="7">
    <source>
        <dbReference type="ARBA" id="ARBA00022676"/>
    </source>
</evidence>
<comment type="function">
    <text evidence="2 11">Synthesizes alpha-1,4-glucan chains using ADP-glucose.</text>
</comment>
<keyword evidence="8 11" id="KW-0808">Transferase</keyword>
<keyword evidence="9 11" id="KW-0320">Glycogen biosynthesis</keyword>
<organism evidence="14 15">
    <name type="scientific">Candidatus Nitrosoglobus terrae</name>
    <dbReference type="NCBI Taxonomy" id="1630141"/>
    <lineage>
        <taxon>Bacteria</taxon>
        <taxon>Pseudomonadati</taxon>
        <taxon>Pseudomonadota</taxon>
        <taxon>Gammaproteobacteria</taxon>
        <taxon>Chromatiales</taxon>
        <taxon>Chromatiaceae</taxon>
        <taxon>Candidatus Nitrosoglobus</taxon>
    </lineage>
</organism>
<evidence type="ECO:0000256" key="8">
    <source>
        <dbReference type="ARBA" id="ARBA00022679"/>
    </source>
</evidence>
<dbReference type="KEGG" id="ntt:TAO_1558"/>
<evidence type="ECO:0000256" key="11">
    <source>
        <dbReference type="HAMAP-Rule" id="MF_00484"/>
    </source>
</evidence>
<sequence>MYKILFATSEAYPLIKTGGLGDVAGILPAELAHLGLEVTIILPAYPACKTHLKYLTEIASLQIPSVSGLIRILKGRLPEGSNSIWLVDSPIHFDRPGNPYLGENGQDWPDNAARFAVFCQAITQLVNHPELNWQPDIIHCNDWQTGLVPPLLAPLSNRPATLFTIHNLAYQGLFSRQQFETLDLPPYLWSSSALEFYDQFSFIKGGLVFADWLTTVSPTYAQGILTPEFGCGLEGVLRKRADHLTGILNGADYQRWDPVHDSFIKKPYSKATWHHKALNKLALQHQYGLLEDKTIPILGFVGRLVEQKGIDLIIDILPKLFSNKIQVVFLGEGHKSYQNTLQKIARDYPRQMGLSISYNEQLAHSIQAGADIFLMPSRFEPCGLTQLYALRYGTIPIVHRTGGLSDTIVEATEENIQQELATGFFFEEPSPSALFTAIQKALTVYAQPDQWRELALTAMGQNFSWRTSAKAYYNLYHQMLSNRPTQ</sequence>
<feature type="domain" description="Starch synthase catalytic" evidence="13">
    <location>
        <begin position="3"/>
        <end position="239"/>
    </location>
</feature>
<keyword evidence="7 11" id="KW-0328">Glycosyltransferase</keyword>
<proteinExistence type="inferred from homology"/>
<evidence type="ECO:0000256" key="1">
    <source>
        <dbReference type="ARBA" id="ARBA00001478"/>
    </source>
</evidence>
<reference evidence="14 15" key="1">
    <citation type="journal article" date="2017" name="ISME J.">
        <title>An acid-tolerant ammonia-oxidizing ?-proteobacterium from soil.</title>
        <authorList>
            <person name="Hayatsu M."/>
            <person name="Tago K."/>
            <person name="Uchiyama I."/>
            <person name="Toyoda A."/>
            <person name="Wang Y."/>
            <person name="Shimomura Y."/>
            <person name="Okubo T."/>
            <person name="Kurisu F."/>
            <person name="Hirono Y."/>
            <person name="Nonaka K."/>
            <person name="Akiyama H."/>
            <person name="Itoh T."/>
            <person name="Takami H."/>
        </authorList>
    </citation>
    <scope>NUCLEOTIDE SEQUENCE [LARGE SCALE GENOMIC DNA]</scope>
    <source>
        <strain evidence="14 15">TAO100</strain>
    </source>
</reference>
<dbReference type="InterPro" id="IPR001296">
    <property type="entry name" value="Glyco_trans_1"/>
</dbReference>
<comment type="catalytic activity">
    <reaction evidence="1 11">
        <text>[(1-&gt;4)-alpha-D-glucosyl](n) + ADP-alpha-D-glucose = [(1-&gt;4)-alpha-D-glucosyl](n+1) + ADP + H(+)</text>
        <dbReference type="Rhea" id="RHEA:18189"/>
        <dbReference type="Rhea" id="RHEA-COMP:9584"/>
        <dbReference type="Rhea" id="RHEA-COMP:9587"/>
        <dbReference type="ChEBI" id="CHEBI:15378"/>
        <dbReference type="ChEBI" id="CHEBI:15444"/>
        <dbReference type="ChEBI" id="CHEBI:57498"/>
        <dbReference type="ChEBI" id="CHEBI:456216"/>
        <dbReference type="EC" id="2.4.1.21"/>
    </reaction>
</comment>
<evidence type="ECO:0000256" key="10">
    <source>
        <dbReference type="ARBA" id="ARBA00031722"/>
    </source>
</evidence>
<evidence type="ECO:0000256" key="9">
    <source>
        <dbReference type="ARBA" id="ARBA00023056"/>
    </source>
</evidence>
<dbReference type="AlphaFoldDB" id="A0A1Q2SP58"/>
<dbReference type="Pfam" id="PF08323">
    <property type="entry name" value="Glyco_transf_5"/>
    <property type="match status" value="1"/>
</dbReference>
<dbReference type="GO" id="GO:0009011">
    <property type="term" value="F:alpha-1,4-glucan glucosyltransferase (ADP-glucose donor) activity"/>
    <property type="evidence" value="ECO:0007669"/>
    <property type="project" value="UniProtKB-UniRule"/>
</dbReference>
<comment type="similarity">
    <text evidence="4 11">Belongs to the glycosyltransferase 1 family. Bacterial/plant glycogen synthase subfamily.</text>
</comment>
<evidence type="ECO:0000259" key="12">
    <source>
        <dbReference type="Pfam" id="PF00534"/>
    </source>
</evidence>
<evidence type="ECO:0000313" key="14">
    <source>
        <dbReference type="EMBL" id="BAW80928.1"/>
    </source>
</evidence>
<evidence type="ECO:0000313" key="15">
    <source>
        <dbReference type="Proteomes" id="UP000243679"/>
    </source>
</evidence>
<dbReference type="InterPro" id="IPR011835">
    <property type="entry name" value="GS/SS"/>
</dbReference>
<dbReference type="RefSeq" id="WP_096527423.1">
    <property type="nucleotide sequence ID" value="NZ_AP014836.1"/>
</dbReference>
<dbReference type="PANTHER" id="PTHR45825:SF11">
    <property type="entry name" value="ALPHA AMYLASE DOMAIN-CONTAINING PROTEIN"/>
    <property type="match status" value="1"/>
</dbReference>
<dbReference type="EC" id="2.4.1.21" evidence="5 11"/>
<dbReference type="HAMAP" id="MF_00484">
    <property type="entry name" value="Glycogen_synth"/>
    <property type="match status" value="1"/>
</dbReference>
<dbReference type="UniPathway" id="UPA00164"/>
<dbReference type="NCBIfam" id="NF001899">
    <property type="entry name" value="PRK00654.1-2"/>
    <property type="match status" value="1"/>
</dbReference>
<accession>A0A1Q2SP58</accession>
<evidence type="ECO:0000256" key="6">
    <source>
        <dbReference type="ARBA" id="ARBA00019935"/>
    </source>
</evidence>
<name>A0A1Q2SP58_9GAMM</name>
<comment type="pathway">
    <text evidence="3 11">Glycan biosynthesis; glycogen biosynthesis.</text>
</comment>
<dbReference type="InterPro" id="IPR013534">
    <property type="entry name" value="Starch_synth_cat_dom"/>
</dbReference>
<dbReference type="CDD" id="cd03791">
    <property type="entry name" value="GT5_Glycogen_synthase_DULL1-like"/>
    <property type="match status" value="1"/>
</dbReference>
<dbReference type="OrthoDB" id="9808590at2"/>
<dbReference type="GO" id="GO:0005978">
    <property type="term" value="P:glycogen biosynthetic process"/>
    <property type="evidence" value="ECO:0007669"/>
    <property type="project" value="UniProtKB-UniRule"/>
</dbReference>
<evidence type="ECO:0000259" key="13">
    <source>
        <dbReference type="Pfam" id="PF08323"/>
    </source>
</evidence>
<evidence type="ECO:0000256" key="3">
    <source>
        <dbReference type="ARBA" id="ARBA00004964"/>
    </source>
</evidence>
<dbReference type="Pfam" id="PF00534">
    <property type="entry name" value="Glycos_transf_1"/>
    <property type="match status" value="1"/>
</dbReference>
<evidence type="ECO:0000256" key="2">
    <source>
        <dbReference type="ARBA" id="ARBA00002764"/>
    </source>
</evidence>
<protein>
    <recommendedName>
        <fullName evidence="6 11">Glycogen synthase</fullName>
        <ecNumber evidence="5 11">2.4.1.21</ecNumber>
    </recommendedName>
    <alternativeName>
        <fullName evidence="10 11">Starch [bacterial glycogen] synthase</fullName>
    </alternativeName>
</protein>
<evidence type="ECO:0000256" key="4">
    <source>
        <dbReference type="ARBA" id="ARBA00010281"/>
    </source>
</evidence>
<dbReference type="SUPFAM" id="SSF53756">
    <property type="entry name" value="UDP-Glycosyltransferase/glycogen phosphorylase"/>
    <property type="match status" value="1"/>
</dbReference>
<dbReference type="GO" id="GO:0004373">
    <property type="term" value="F:alpha-1,4-glucan glucosyltransferase (UDP-glucose donor) activity"/>
    <property type="evidence" value="ECO:0007669"/>
    <property type="project" value="InterPro"/>
</dbReference>
<feature type="binding site" evidence="11">
    <location>
        <position position="16"/>
    </location>
    <ligand>
        <name>ADP-alpha-D-glucose</name>
        <dbReference type="ChEBI" id="CHEBI:57498"/>
    </ligand>
</feature>
<gene>
    <name evidence="11" type="primary">glgA</name>
    <name evidence="14" type="ORF">TAO_1558</name>
</gene>
<dbReference type="EMBL" id="AP014836">
    <property type="protein sequence ID" value="BAW80928.1"/>
    <property type="molecule type" value="Genomic_DNA"/>
</dbReference>
<dbReference type="NCBIfam" id="TIGR02095">
    <property type="entry name" value="glgA"/>
    <property type="match status" value="1"/>
</dbReference>
<dbReference type="Gene3D" id="3.40.50.2000">
    <property type="entry name" value="Glycogen Phosphorylase B"/>
    <property type="match status" value="2"/>
</dbReference>
<dbReference type="PANTHER" id="PTHR45825">
    <property type="entry name" value="GRANULE-BOUND STARCH SYNTHASE 1, CHLOROPLASTIC/AMYLOPLASTIC"/>
    <property type="match status" value="1"/>
</dbReference>